<reference evidence="9 10" key="1">
    <citation type="submission" date="2016-11" db="EMBL/GenBank/DDBJ databases">
        <title>Whole genomes of Flavobacteriaceae.</title>
        <authorList>
            <person name="Stine C."/>
            <person name="Li C."/>
            <person name="Tadesse D."/>
        </authorList>
    </citation>
    <scope>NUCLEOTIDE SEQUENCE [LARGE SCALE GENOMIC DNA]</scope>
    <source>
        <strain evidence="9 10">ATCC 29551</strain>
    </source>
</reference>
<evidence type="ECO:0000259" key="8">
    <source>
        <dbReference type="PROSITE" id="PS50109"/>
    </source>
</evidence>
<evidence type="ECO:0000313" key="10">
    <source>
        <dbReference type="Proteomes" id="UP000198424"/>
    </source>
</evidence>
<dbReference type="PANTHER" id="PTHR43711">
    <property type="entry name" value="TWO-COMPONENT HISTIDINE KINASE"/>
    <property type="match status" value="1"/>
</dbReference>
<dbReference type="InterPro" id="IPR036890">
    <property type="entry name" value="HATPase_C_sf"/>
</dbReference>
<dbReference type="EC" id="2.7.13.3" evidence="2"/>
<accession>A0ABX4CHT0</accession>
<dbReference type="InterPro" id="IPR050736">
    <property type="entry name" value="Sensor_HK_Regulatory"/>
</dbReference>
<feature type="domain" description="Histidine kinase" evidence="8">
    <location>
        <begin position="228"/>
        <end position="440"/>
    </location>
</feature>
<keyword evidence="10" id="KW-1185">Reference proteome</keyword>
<dbReference type="InterPro" id="IPR003661">
    <property type="entry name" value="HisK_dim/P_dom"/>
</dbReference>
<evidence type="ECO:0000313" key="9">
    <source>
        <dbReference type="EMBL" id="OXA94198.1"/>
    </source>
</evidence>
<dbReference type="InterPro" id="IPR036097">
    <property type="entry name" value="HisK_dim/P_sf"/>
</dbReference>
<dbReference type="InterPro" id="IPR005467">
    <property type="entry name" value="His_kinase_dom"/>
</dbReference>
<dbReference type="Gene3D" id="1.10.287.130">
    <property type="match status" value="1"/>
</dbReference>
<dbReference type="SUPFAM" id="SSF55874">
    <property type="entry name" value="ATPase domain of HSP90 chaperone/DNA topoisomerase II/histidine kinase"/>
    <property type="match status" value="1"/>
</dbReference>
<keyword evidence="6" id="KW-0902">Two-component regulatory system</keyword>
<dbReference type="InterPro" id="IPR003594">
    <property type="entry name" value="HATPase_dom"/>
</dbReference>
<dbReference type="PANTHER" id="PTHR43711:SF1">
    <property type="entry name" value="HISTIDINE KINASE 1"/>
    <property type="match status" value="1"/>
</dbReference>
<organism evidence="9 10">
    <name type="scientific">Flavobacterium hydatis</name>
    <name type="common">Cytophaga aquatilis</name>
    <dbReference type="NCBI Taxonomy" id="991"/>
    <lineage>
        <taxon>Bacteria</taxon>
        <taxon>Pseudomonadati</taxon>
        <taxon>Bacteroidota</taxon>
        <taxon>Flavobacteriia</taxon>
        <taxon>Flavobacteriales</taxon>
        <taxon>Flavobacteriaceae</taxon>
        <taxon>Flavobacterium</taxon>
    </lineage>
</organism>
<comment type="catalytic activity">
    <reaction evidence="1">
        <text>ATP + protein L-histidine = ADP + protein N-phospho-L-histidine.</text>
        <dbReference type="EC" id="2.7.13.3"/>
    </reaction>
</comment>
<evidence type="ECO:0000256" key="6">
    <source>
        <dbReference type="ARBA" id="ARBA00023012"/>
    </source>
</evidence>
<keyword evidence="3" id="KW-0597">Phosphoprotein</keyword>
<dbReference type="EMBL" id="MUGY01000010">
    <property type="protein sequence ID" value="OXA94198.1"/>
    <property type="molecule type" value="Genomic_DNA"/>
</dbReference>
<gene>
    <name evidence="9" type="ORF">B0A62_11100</name>
</gene>
<feature type="transmembrane region" description="Helical" evidence="7">
    <location>
        <begin position="88"/>
        <end position="106"/>
    </location>
</feature>
<keyword evidence="7" id="KW-0812">Transmembrane</keyword>
<proteinExistence type="predicted"/>
<evidence type="ECO:0000256" key="7">
    <source>
        <dbReference type="SAM" id="Phobius"/>
    </source>
</evidence>
<dbReference type="CDD" id="cd00082">
    <property type="entry name" value="HisKA"/>
    <property type="match status" value="1"/>
</dbReference>
<evidence type="ECO:0000256" key="4">
    <source>
        <dbReference type="ARBA" id="ARBA00022679"/>
    </source>
</evidence>
<feature type="transmembrane region" description="Helical" evidence="7">
    <location>
        <begin position="172"/>
        <end position="191"/>
    </location>
</feature>
<feature type="transmembrane region" description="Helical" evidence="7">
    <location>
        <begin position="135"/>
        <end position="152"/>
    </location>
</feature>
<dbReference type="PRINTS" id="PR00344">
    <property type="entry name" value="BCTRLSENSOR"/>
</dbReference>
<dbReference type="Pfam" id="PF02518">
    <property type="entry name" value="HATPase_c"/>
    <property type="match status" value="1"/>
</dbReference>
<dbReference type="SMART" id="SM00387">
    <property type="entry name" value="HATPase_c"/>
    <property type="match status" value="1"/>
</dbReference>
<sequence>MFKCELPNRKNSMKQKIDDIEQSIHIQEFLLAIKRKSDNLINYFLFSFFIVGLLLAFYYDTWQIAIGVGSLLLVAYYSSKLALPDSDFYQYVLSTILGIFMCQYIYQMYGMFEMHFTAFVASAILITYQNWKLQIPLTLVVIFHHALFGYLQYRGFNEIYFTQLDYMSLQTFIIHIILATTIFGLCGLWAYQFKNYSEAHIDQTFRKREIENQELKTANYELDRFVYSTSHDLRAPLNSMLGLIEIAQDDTAEELMLGHLQMLKENAKKLDSFISDILVYSRNSRMEVHKEKIDFNELLNDVTQNLKFMGDTNRRVGFKVDVIGDTPVYSDKNRLVTILNNLISNSIRYQNAQISNPFINIKIVTSNVETSIIVQDNGIGIHKEVHSKIFDMFYRVSQESVGSGLGLYIVKEAINKLNGNIKVQSEIGQGTTFAIKIPNK</sequence>
<dbReference type="Gene3D" id="3.30.565.10">
    <property type="entry name" value="Histidine kinase-like ATPase, C-terminal domain"/>
    <property type="match status" value="1"/>
</dbReference>
<dbReference type="SMART" id="SM00388">
    <property type="entry name" value="HisKA"/>
    <property type="match status" value="1"/>
</dbReference>
<protein>
    <recommendedName>
        <fullName evidence="2">histidine kinase</fullName>
        <ecNumber evidence="2">2.7.13.3</ecNumber>
    </recommendedName>
</protein>
<dbReference type="InterPro" id="IPR004358">
    <property type="entry name" value="Sig_transdc_His_kin-like_C"/>
</dbReference>
<name>A0ABX4CHT0_FLAHY</name>
<evidence type="ECO:0000256" key="5">
    <source>
        <dbReference type="ARBA" id="ARBA00022777"/>
    </source>
</evidence>
<dbReference type="CDD" id="cd00075">
    <property type="entry name" value="HATPase"/>
    <property type="match status" value="1"/>
</dbReference>
<evidence type="ECO:0000256" key="2">
    <source>
        <dbReference type="ARBA" id="ARBA00012438"/>
    </source>
</evidence>
<feature type="transmembrane region" description="Helical" evidence="7">
    <location>
        <begin position="64"/>
        <end position="83"/>
    </location>
</feature>
<comment type="caution">
    <text evidence="9">The sequence shown here is derived from an EMBL/GenBank/DDBJ whole genome shotgun (WGS) entry which is preliminary data.</text>
</comment>
<dbReference type="Pfam" id="PF00512">
    <property type="entry name" value="HisKA"/>
    <property type="match status" value="1"/>
</dbReference>
<keyword evidence="7" id="KW-0472">Membrane</keyword>
<dbReference type="SUPFAM" id="SSF47384">
    <property type="entry name" value="Homodimeric domain of signal transducing histidine kinase"/>
    <property type="match status" value="1"/>
</dbReference>
<dbReference type="PROSITE" id="PS50109">
    <property type="entry name" value="HIS_KIN"/>
    <property type="match status" value="1"/>
</dbReference>
<dbReference type="Proteomes" id="UP000198424">
    <property type="component" value="Unassembled WGS sequence"/>
</dbReference>
<dbReference type="GO" id="GO:0016301">
    <property type="term" value="F:kinase activity"/>
    <property type="evidence" value="ECO:0007669"/>
    <property type="project" value="UniProtKB-KW"/>
</dbReference>
<keyword evidence="7" id="KW-1133">Transmembrane helix</keyword>
<keyword evidence="4" id="KW-0808">Transferase</keyword>
<keyword evidence="5 9" id="KW-0418">Kinase</keyword>
<evidence type="ECO:0000256" key="3">
    <source>
        <dbReference type="ARBA" id="ARBA00022553"/>
    </source>
</evidence>
<feature type="transmembrane region" description="Helical" evidence="7">
    <location>
        <begin position="40"/>
        <end position="58"/>
    </location>
</feature>
<evidence type="ECO:0000256" key="1">
    <source>
        <dbReference type="ARBA" id="ARBA00000085"/>
    </source>
</evidence>